<name>A0AAD5QX09_PARTN</name>
<sequence>MVHPPFLPLGDGYVPVERVKTLQRLREGNFVHRFQDGCLSQILTRSSRSTVDTQAHSRIHSVTS</sequence>
<organism evidence="1 2">
    <name type="scientific">Parelaphostrongylus tenuis</name>
    <name type="common">Meningeal worm</name>
    <dbReference type="NCBI Taxonomy" id="148309"/>
    <lineage>
        <taxon>Eukaryota</taxon>
        <taxon>Metazoa</taxon>
        <taxon>Ecdysozoa</taxon>
        <taxon>Nematoda</taxon>
        <taxon>Chromadorea</taxon>
        <taxon>Rhabditida</taxon>
        <taxon>Rhabditina</taxon>
        <taxon>Rhabditomorpha</taxon>
        <taxon>Strongyloidea</taxon>
        <taxon>Metastrongylidae</taxon>
        <taxon>Parelaphostrongylus</taxon>
    </lineage>
</organism>
<dbReference type="AlphaFoldDB" id="A0AAD5QX09"/>
<accession>A0AAD5QX09</accession>
<evidence type="ECO:0000313" key="1">
    <source>
        <dbReference type="EMBL" id="KAJ1363056.1"/>
    </source>
</evidence>
<proteinExistence type="predicted"/>
<reference evidence="1" key="1">
    <citation type="submission" date="2021-06" db="EMBL/GenBank/DDBJ databases">
        <title>Parelaphostrongylus tenuis whole genome reference sequence.</title>
        <authorList>
            <person name="Garwood T.J."/>
            <person name="Larsen P.A."/>
            <person name="Fountain-Jones N.M."/>
            <person name="Garbe J.R."/>
            <person name="Macchietto M.G."/>
            <person name="Kania S.A."/>
            <person name="Gerhold R.W."/>
            <person name="Richards J.E."/>
            <person name="Wolf T.M."/>
        </authorList>
    </citation>
    <scope>NUCLEOTIDE SEQUENCE</scope>
    <source>
        <strain evidence="1">MNPRO001-30</strain>
        <tissue evidence="1">Meninges</tissue>
    </source>
</reference>
<dbReference type="EMBL" id="JAHQIW010004601">
    <property type="protein sequence ID" value="KAJ1363056.1"/>
    <property type="molecule type" value="Genomic_DNA"/>
</dbReference>
<keyword evidence="2" id="KW-1185">Reference proteome</keyword>
<dbReference type="Proteomes" id="UP001196413">
    <property type="component" value="Unassembled WGS sequence"/>
</dbReference>
<gene>
    <name evidence="1" type="ORF">KIN20_022819</name>
</gene>
<evidence type="ECO:0000313" key="2">
    <source>
        <dbReference type="Proteomes" id="UP001196413"/>
    </source>
</evidence>
<comment type="caution">
    <text evidence="1">The sequence shown here is derived from an EMBL/GenBank/DDBJ whole genome shotgun (WGS) entry which is preliminary data.</text>
</comment>
<protein>
    <submittedName>
        <fullName evidence="1">Uncharacterized protein</fullName>
    </submittedName>
</protein>